<dbReference type="STRING" id="212717.CTC_02205"/>
<evidence type="ECO:0000259" key="12">
    <source>
        <dbReference type="Pfam" id="PF22599"/>
    </source>
</evidence>
<dbReference type="InterPro" id="IPR022813">
    <property type="entry name" value="SecD/SecF_arch_bac"/>
</dbReference>
<dbReference type="AlphaFoldDB" id="Q892A4"/>
<keyword evidence="2 9" id="KW-0813">Transport</keyword>
<gene>
    <name evidence="9 13" type="primary">secD</name>
    <name evidence="13" type="ordered locus">CTC_02205</name>
</gene>
<evidence type="ECO:0000256" key="2">
    <source>
        <dbReference type="ARBA" id="ARBA00022448"/>
    </source>
</evidence>
<evidence type="ECO:0000259" key="11">
    <source>
        <dbReference type="Pfam" id="PF21760"/>
    </source>
</evidence>
<dbReference type="InterPro" id="IPR005791">
    <property type="entry name" value="SecD"/>
</dbReference>
<dbReference type="SUPFAM" id="SSF82866">
    <property type="entry name" value="Multidrug efflux transporter AcrB transmembrane domain"/>
    <property type="match status" value="1"/>
</dbReference>
<comment type="similarity">
    <text evidence="9">Belongs to the SecD/SecF family. SecD subfamily.</text>
</comment>
<comment type="subcellular location">
    <subcellularLocation>
        <location evidence="1 9">Cell membrane</location>
        <topology evidence="1 9">Multi-pass membrane protein</topology>
    </subcellularLocation>
</comment>
<protein>
    <recommendedName>
        <fullName evidence="9">Protein translocase subunit SecD</fullName>
    </recommendedName>
</protein>
<evidence type="ECO:0000256" key="6">
    <source>
        <dbReference type="ARBA" id="ARBA00022989"/>
    </source>
</evidence>
<evidence type="ECO:0000256" key="4">
    <source>
        <dbReference type="ARBA" id="ARBA00022692"/>
    </source>
</evidence>
<evidence type="ECO:0000256" key="3">
    <source>
        <dbReference type="ARBA" id="ARBA00022475"/>
    </source>
</evidence>
<dbReference type="Gene3D" id="3.30.70.3220">
    <property type="match status" value="1"/>
</dbReference>
<feature type="transmembrane region" description="Helical" evidence="9">
    <location>
        <begin position="256"/>
        <end position="276"/>
    </location>
</feature>
<feature type="domain" description="Protein translocase subunit SecDF P1" evidence="11">
    <location>
        <begin position="79"/>
        <end position="136"/>
    </location>
</feature>
<dbReference type="NCBIfam" id="TIGR01129">
    <property type="entry name" value="secD"/>
    <property type="match status" value="1"/>
</dbReference>
<feature type="transmembrane region" description="Helical" evidence="9">
    <location>
        <begin position="377"/>
        <end position="399"/>
    </location>
</feature>
<dbReference type="Pfam" id="PF21760">
    <property type="entry name" value="SecD_1st"/>
    <property type="match status" value="1"/>
</dbReference>
<dbReference type="PRINTS" id="PR00702">
    <property type="entry name" value="ACRIFLAVINRP"/>
</dbReference>
<keyword evidence="8 9" id="KW-0472">Membrane</keyword>
<accession>Q892A4</accession>
<comment type="function">
    <text evidence="9">Part of the Sec protein translocase complex. Interacts with the SecYEG preprotein conducting channel. SecDF uses the proton motive force (PMF) to complete protein translocation after the ATP-dependent function of SecA.</text>
</comment>
<dbReference type="InterPro" id="IPR001036">
    <property type="entry name" value="Acrflvin-R"/>
</dbReference>
<keyword evidence="6 9" id="KW-1133">Transmembrane helix</keyword>
<feature type="transmembrane region" description="Helical" evidence="9">
    <location>
        <begin position="307"/>
        <end position="328"/>
    </location>
</feature>
<name>Q892A4_CLOTE</name>
<dbReference type="HOGENOM" id="CLU_007894_4_2_9"/>
<comment type="caution">
    <text evidence="9">Lacks conserved residue(s) required for the propagation of feature annotation.</text>
</comment>
<evidence type="ECO:0000256" key="5">
    <source>
        <dbReference type="ARBA" id="ARBA00022927"/>
    </source>
</evidence>
<dbReference type="PANTHER" id="PTHR30081:SF1">
    <property type="entry name" value="PROTEIN TRANSLOCASE SUBUNIT SECD"/>
    <property type="match status" value="1"/>
</dbReference>
<organism evidence="13 14">
    <name type="scientific">Clostridium tetani (strain Massachusetts / E88)</name>
    <dbReference type="NCBI Taxonomy" id="212717"/>
    <lineage>
        <taxon>Bacteria</taxon>
        <taxon>Bacillati</taxon>
        <taxon>Bacillota</taxon>
        <taxon>Clostridia</taxon>
        <taxon>Eubacteriales</taxon>
        <taxon>Clostridiaceae</taxon>
        <taxon>Clostridium</taxon>
    </lineage>
</organism>
<dbReference type="Gene3D" id="1.20.1640.10">
    <property type="entry name" value="Multidrug efflux transporter AcrB transmembrane domain"/>
    <property type="match status" value="1"/>
</dbReference>
<comment type="subunit">
    <text evidence="9">Forms a complex with SecF. Part of the essential Sec protein translocation apparatus which comprises SecA, SecYEG and auxiliary proteins SecDF. Other proteins may also be involved.</text>
</comment>
<keyword evidence="4 9" id="KW-0812">Transmembrane</keyword>
<dbReference type="GO" id="GO:0043952">
    <property type="term" value="P:protein transport by the Sec complex"/>
    <property type="evidence" value="ECO:0007669"/>
    <property type="project" value="UniProtKB-UniRule"/>
</dbReference>
<dbReference type="FunFam" id="1.20.1640.10:FF:000004">
    <property type="entry name" value="Protein translocase subunit SecD"/>
    <property type="match status" value="1"/>
</dbReference>
<dbReference type="PANTHER" id="PTHR30081">
    <property type="entry name" value="PROTEIN-EXPORT MEMBRANE PROTEIN SEC"/>
    <property type="match status" value="1"/>
</dbReference>
<sequence>MRRRNMRNKKSSKGKSAFLLTLSVVVILSLAYVGAFGINNIFGYKVKSFGETIKKGLDLQGGVSLVEEIQSDKVDAATIDRTIELLSMRVNKLGVSETSVTKEGQKRIRIEIPGIYDTKEVIETVGKTGELKFVGPDKKVILTGKDVKDASPQQHQETKQPIISFELTNEGTKKFAEATNKFKGQQIAIYMDEELLTNPVVNSVIPDGKGIIEGSKSLEEAKRQADIIKSGALPVVVKPVEVKTVGATLGSNALPLSIKAGGIGIGLVFLFMILFYRVPGLIANIALVLYIVMVLGTFVSIDAIITLSGIAGLLLTIGMAVDANILIFERIKEELSTGKSIRSSVDAGFNRALTSIMDSNITTIIAAIVLYNLGTGAVKGFALTLMIGIVLSMLTAVIVTRQLLKLAVNAGLLNSLAAFGAKRRVE</sequence>
<evidence type="ECO:0000256" key="7">
    <source>
        <dbReference type="ARBA" id="ARBA00023010"/>
    </source>
</evidence>
<dbReference type="Pfam" id="PF22599">
    <property type="entry name" value="SecDF_P1_head"/>
    <property type="match status" value="1"/>
</dbReference>
<keyword evidence="7 9" id="KW-0811">Translocation</keyword>
<reference evidence="13 14" key="1">
    <citation type="journal article" date="2003" name="Proc. Natl. Acad. Sci. U.S.A.">
        <title>The genome sequence of Clostridium tetani, the causative agent of tetanus disease.</title>
        <authorList>
            <person name="Brueggemann H."/>
            <person name="Baumer S."/>
            <person name="Fricke W.F."/>
            <person name="Wiezer A."/>
            <person name="Liesegang H."/>
            <person name="Decker I."/>
            <person name="Herzberg C."/>
            <person name="Martinez-Arias R."/>
            <person name="Merkl R."/>
            <person name="Henne A."/>
            <person name="Gottschalk G."/>
        </authorList>
    </citation>
    <scope>NUCLEOTIDE SEQUENCE [LARGE SCALE GENOMIC DNA]</scope>
    <source>
        <strain evidence="14">Massachusetts / E88</strain>
    </source>
</reference>
<evidence type="ECO:0000313" key="13">
    <source>
        <dbReference type="EMBL" id="AAO36691.1"/>
    </source>
</evidence>
<dbReference type="Proteomes" id="UP000001412">
    <property type="component" value="Chromosome"/>
</dbReference>
<keyword evidence="5 9" id="KW-0653">Protein transport</keyword>
<dbReference type="InterPro" id="IPR048631">
    <property type="entry name" value="SecD_1st"/>
</dbReference>
<dbReference type="GO" id="GO:0006605">
    <property type="term" value="P:protein targeting"/>
    <property type="evidence" value="ECO:0007669"/>
    <property type="project" value="UniProtKB-UniRule"/>
</dbReference>
<dbReference type="InterPro" id="IPR048634">
    <property type="entry name" value="SecD_SecF_C"/>
</dbReference>
<dbReference type="EMBL" id="AE015927">
    <property type="protein sequence ID" value="AAO36691.1"/>
    <property type="molecule type" value="Genomic_DNA"/>
</dbReference>
<evidence type="ECO:0000256" key="1">
    <source>
        <dbReference type="ARBA" id="ARBA00004651"/>
    </source>
</evidence>
<evidence type="ECO:0000259" key="10">
    <source>
        <dbReference type="Pfam" id="PF02355"/>
    </source>
</evidence>
<dbReference type="GO" id="GO:0015450">
    <property type="term" value="F:protein-transporting ATPase activity"/>
    <property type="evidence" value="ECO:0007669"/>
    <property type="project" value="InterPro"/>
</dbReference>
<evidence type="ECO:0000256" key="8">
    <source>
        <dbReference type="ARBA" id="ARBA00023136"/>
    </source>
</evidence>
<evidence type="ECO:0000313" key="14">
    <source>
        <dbReference type="Proteomes" id="UP000001412"/>
    </source>
</evidence>
<dbReference type="GO" id="GO:0005886">
    <property type="term" value="C:plasma membrane"/>
    <property type="evidence" value="ECO:0007669"/>
    <property type="project" value="UniProtKB-SubCell"/>
</dbReference>
<dbReference type="KEGG" id="ctc:CTC_02205"/>
<dbReference type="Pfam" id="PF02355">
    <property type="entry name" value="SecD_SecF_C"/>
    <property type="match status" value="1"/>
</dbReference>
<proteinExistence type="inferred from homology"/>
<keyword evidence="14" id="KW-1185">Reference proteome</keyword>
<dbReference type="InterPro" id="IPR054384">
    <property type="entry name" value="SecDF_P1_head"/>
</dbReference>
<dbReference type="HAMAP" id="MF_01463_B">
    <property type="entry name" value="SecD_B"/>
    <property type="match status" value="1"/>
</dbReference>
<evidence type="ECO:0000256" key="9">
    <source>
        <dbReference type="HAMAP-Rule" id="MF_01463"/>
    </source>
</evidence>
<feature type="domain" description="SecDF P1 head subdomain" evidence="12">
    <location>
        <begin position="137"/>
        <end position="235"/>
    </location>
</feature>
<dbReference type="NCBIfam" id="TIGR00916">
    <property type="entry name" value="2A0604s01"/>
    <property type="match status" value="1"/>
</dbReference>
<dbReference type="GO" id="GO:0065002">
    <property type="term" value="P:intracellular protein transmembrane transport"/>
    <property type="evidence" value="ECO:0007669"/>
    <property type="project" value="UniProtKB-UniRule"/>
</dbReference>
<feature type="transmembrane region" description="Helical" evidence="9">
    <location>
        <begin position="281"/>
        <end position="301"/>
    </location>
</feature>
<dbReference type="InterPro" id="IPR055344">
    <property type="entry name" value="SecD_SecF_C_bact"/>
</dbReference>
<keyword evidence="3 9" id="KW-1003">Cell membrane</keyword>
<feature type="transmembrane region" description="Helical" evidence="9">
    <location>
        <begin position="349"/>
        <end position="371"/>
    </location>
</feature>
<feature type="domain" description="Protein export membrane protein SecD/SecF C-terminal" evidence="10">
    <location>
        <begin position="240"/>
        <end position="406"/>
    </location>
</feature>